<accession>A0A9P7ER30</accession>
<dbReference type="AlphaFoldDB" id="A0A9P7ER30"/>
<proteinExistence type="predicted"/>
<evidence type="ECO:0000313" key="2">
    <source>
        <dbReference type="Proteomes" id="UP000823399"/>
    </source>
</evidence>
<name>A0A9P7ER30_9AGAM</name>
<dbReference type="GeneID" id="64696930"/>
<organism evidence="1 2">
    <name type="scientific">Suillus discolor</name>
    <dbReference type="NCBI Taxonomy" id="1912936"/>
    <lineage>
        <taxon>Eukaryota</taxon>
        <taxon>Fungi</taxon>
        <taxon>Dikarya</taxon>
        <taxon>Basidiomycota</taxon>
        <taxon>Agaricomycotina</taxon>
        <taxon>Agaricomycetes</taxon>
        <taxon>Agaricomycetidae</taxon>
        <taxon>Boletales</taxon>
        <taxon>Suillineae</taxon>
        <taxon>Suillaceae</taxon>
        <taxon>Suillus</taxon>
    </lineage>
</organism>
<reference evidence="1" key="1">
    <citation type="journal article" date="2020" name="New Phytol.">
        <title>Comparative genomics reveals dynamic genome evolution in host specialist ectomycorrhizal fungi.</title>
        <authorList>
            <person name="Lofgren L.A."/>
            <person name="Nguyen N.H."/>
            <person name="Vilgalys R."/>
            <person name="Ruytinx J."/>
            <person name="Liao H.L."/>
            <person name="Branco S."/>
            <person name="Kuo A."/>
            <person name="LaButti K."/>
            <person name="Lipzen A."/>
            <person name="Andreopoulos W."/>
            <person name="Pangilinan J."/>
            <person name="Riley R."/>
            <person name="Hundley H."/>
            <person name="Na H."/>
            <person name="Barry K."/>
            <person name="Grigoriev I.V."/>
            <person name="Stajich J.E."/>
            <person name="Kennedy P.G."/>
        </authorList>
    </citation>
    <scope>NUCLEOTIDE SEQUENCE</scope>
    <source>
        <strain evidence="1">FC423</strain>
    </source>
</reference>
<comment type="caution">
    <text evidence="1">The sequence shown here is derived from an EMBL/GenBank/DDBJ whole genome shotgun (WGS) entry which is preliminary data.</text>
</comment>
<dbReference type="RefSeq" id="XP_041284313.1">
    <property type="nucleotide sequence ID" value="XM_041434671.1"/>
</dbReference>
<sequence length="107" mass="11581">MERTTTHHYSTTLLGDLILQTASLPTVDTSLYSLSSEEAAFFKAQIGIDGDEDLKRHILEVDSISVGVDARKAAADGFPAENDIASDIIDVINEFLSLTIISELVNV</sequence>
<dbReference type="EMBL" id="JABBWM010000328">
    <property type="protein sequence ID" value="KAG2082595.1"/>
    <property type="molecule type" value="Genomic_DNA"/>
</dbReference>
<gene>
    <name evidence="1" type="ORF">F5147DRAFT_660448</name>
</gene>
<keyword evidence="2" id="KW-1185">Reference proteome</keyword>
<evidence type="ECO:0000313" key="1">
    <source>
        <dbReference type="EMBL" id="KAG2082595.1"/>
    </source>
</evidence>
<dbReference type="Proteomes" id="UP000823399">
    <property type="component" value="Unassembled WGS sequence"/>
</dbReference>
<dbReference type="OrthoDB" id="2094832at2759"/>
<protein>
    <submittedName>
        <fullName evidence="1">Uncharacterized protein</fullName>
    </submittedName>
</protein>